<protein>
    <recommendedName>
        <fullName evidence="4">Androgen receptor</fullName>
    </recommendedName>
</protein>
<comment type="caution">
    <text evidence="2">The sequence shown here is derived from an EMBL/GenBank/DDBJ whole genome shotgun (WGS) entry which is preliminary data.</text>
</comment>
<accession>A0ABQ9U8X8</accession>
<dbReference type="EMBL" id="JASSZA010000015">
    <property type="protein sequence ID" value="KAK2093351.1"/>
    <property type="molecule type" value="Genomic_DNA"/>
</dbReference>
<evidence type="ECO:0008006" key="4">
    <source>
        <dbReference type="Google" id="ProtNLM"/>
    </source>
</evidence>
<sequence>MDICEYGGWQQEDRAGKDCAQNSTYPPSSLAAAPGHSSEVTVPGSQPPGHTVPGSQGPGSSHSQEGGD</sequence>
<name>A0ABQ9U8X8_SAGOE</name>
<organism evidence="2 3">
    <name type="scientific">Saguinus oedipus</name>
    <name type="common">Cotton-top tamarin</name>
    <name type="synonym">Oedipomidas oedipus</name>
    <dbReference type="NCBI Taxonomy" id="9490"/>
    <lineage>
        <taxon>Eukaryota</taxon>
        <taxon>Metazoa</taxon>
        <taxon>Chordata</taxon>
        <taxon>Craniata</taxon>
        <taxon>Vertebrata</taxon>
        <taxon>Euteleostomi</taxon>
        <taxon>Mammalia</taxon>
        <taxon>Eutheria</taxon>
        <taxon>Euarchontoglires</taxon>
        <taxon>Primates</taxon>
        <taxon>Haplorrhini</taxon>
        <taxon>Platyrrhini</taxon>
        <taxon>Cebidae</taxon>
        <taxon>Callitrichinae</taxon>
        <taxon>Saguinus</taxon>
    </lineage>
</organism>
<evidence type="ECO:0000313" key="2">
    <source>
        <dbReference type="EMBL" id="KAK2093351.1"/>
    </source>
</evidence>
<evidence type="ECO:0000313" key="3">
    <source>
        <dbReference type="Proteomes" id="UP001266305"/>
    </source>
</evidence>
<evidence type="ECO:0000256" key="1">
    <source>
        <dbReference type="SAM" id="MobiDB-lite"/>
    </source>
</evidence>
<proteinExistence type="predicted"/>
<dbReference type="Proteomes" id="UP001266305">
    <property type="component" value="Unassembled WGS sequence"/>
</dbReference>
<feature type="compositionally biased region" description="Low complexity" evidence="1">
    <location>
        <begin position="53"/>
        <end position="68"/>
    </location>
</feature>
<reference evidence="2 3" key="1">
    <citation type="submission" date="2023-05" db="EMBL/GenBank/DDBJ databases">
        <title>B98-5 Cell Line De Novo Hybrid Assembly: An Optical Mapping Approach.</title>
        <authorList>
            <person name="Kananen K."/>
            <person name="Auerbach J.A."/>
            <person name="Kautto E."/>
            <person name="Blachly J.S."/>
        </authorList>
    </citation>
    <scope>NUCLEOTIDE SEQUENCE [LARGE SCALE GENOMIC DNA]</scope>
    <source>
        <strain evidence="2">B95-8</strain>
        <tissue evidence="2">Cell line</tissue>
    </source>
</reference>
<feature type="region of interest" description="Disordered" evidence="1">
    <location>
        <begin position="1"/>
        <end position="68"/>
    </location>
</feature>
<keyword evidence="3" id="KW-1185">Reference proteome</keyword>
<gene>
    <name evidence="2" type="ORF">P7K49_029880</name>
</gene>